<dbReference type="InterPro" id="IPR027417">
    <property type="entry name" value="P-loop_NTPase"/>
</dbReference>
<keyword evidence="6" id="KW-0378">Hydrolase</keyword>
<dbReference type="PANTHER" id="PTHR47963:SF9">
    <property type="entry name" value="CRISPR-ASSOCIATED ENDONUCLEASE_HELICASE CAS3"/>
    <property type="match status" value="1"/>
</dbReference>
<keyword evidence="4" id="KW-0479">Metal-binding</keyword>
<dbReference type="Gene3D" id="3.40.50.300">
    <property type="entry name" value="P-loop containing nucleotide triphosphate hydrolases"/>
    <property type="match status" value="2"/>
</dbReference>
<keyword evidence="8" id="KW-0067">ATP-binding</keyword>
<feature type="domain" description="HD Cas3-type" evidence="10">
    <location>
        <begin position="14"/>
        <end position="205"/>
    </location>
</feature>
<comment type="similarity">
    <text evidence="2">In the central section; belongs to the CRISPR-associated helicase Cas3 family.</text>
</comment>
<dbReference type="CDD" id="cd09641">
    <property type="entry name" value="Cas3''_I"/>
    <property type="match status" value="1"/>
</dbReference>
<dbReference type="InterPro" id="IPR014001">
    <property type="entry name" value="Helicase_ATP-bd"/>
</dbReference>
<dbReference type="Pfam" id="PF18019">
    <property type="entry name" value="Cas3_HD"/>
    <property type="match status" value="1"/>
</dbReference>
<evidence type="ECO:0000256" key="7">
    <source>
        <dbReference type="ARBA" id="ARBA00022806"/>
    </source>
</evidence>
<evidence type="ECO:0000256" key="5">
    <source>
        <dbReference type="ARBA" id="ARBA00022741"/>
    </source>
</evidence>
<reference evidence="12" key="1">
    <citation type="journal article" date="2019" name="Int. J. Syst. Evol. Microbiol.">
        <title>The Global Catalogue of Microorganisms (GCM) 10K type strain sequencing project: providing services to taxonomists for standard genome sequencing and annotation.</title>
        <authorList>
            <consortium name="The Broad Institute Genomics Platform"/>
            <consortium name="The Broad Institute Genome Sequencing Center for Infectious Disease"/>
            <person name="Wu L."/>
            <person name="Ma J."/>
        </authorList>
    </citation>
    <scope>NUCLEOTIDE SEQUENCE [LARGE SCALE GENOMIC DNA]</scope>
    <source>
        <strain evidence="12">JCM 10664</strain>
    </source>
</reference>
<sequence length="916" mass="100175">MVVDLRLWGKERGLGGACYPVVCHGLDTAAAVRVLWWHVVAPGLRARWATALGMSESEACAVLELWASLHDVGKVTPSFQRLVQIPPGYADDPVAERVAHDRASHVWVPSALESVGYPAQGTRRWSRLVGQLLGGHHGTFHHVEARELIPEGFAARGLGDEQWESQRAAMLAVLSEVLGAPVPTGAPVASAAVIATGLVILADWLASQTDFVLQRLSAVPTQGDTGALVGFFAGSVAEIGDWVDRAGLSRLVLKPGGFEEEFPGFEPNALQRSIATELPGLVTGPGLLMVAAPMGFGKTETALHAARVMGQAAGSAGLVVALPTMATSDQMFGRVARYVARRSQQQASAALAHGMAWLRPVEQMLAEASAAEAISSDEDNQVWSSEWLRGAKRPLLAGAGVATIDQLLLAVLRVRHNALRLFALAGKTVVIDEVHAFTPYMRQLLATLLEWLGEWGVPVVLLSATLPRHVAEELSRAYLGTGSGTGCVVPYPGWVYVERDRPTATVEVEFPHEQRRTVDIALRPVTFVDGTSVDRMPVLREELELLAREGGCAAVICTTVAHAQQTYLDLCEWARSREVDVWLLHSRFPAHQRETITTELTRTFGKPQPSAEGRVDAAQRPRRAIVVATQVIEQSLDVDFDLVVSDLAPIELILQRLGRLQRHAAWNAFRPAWAVPGRGGQQRMVVLTAPDGNLERLPRTWTFIYPKATLVRAHNLLQRRGERGVTIPDDVQDLVDRGNPGDFLDDEDDLVEGFVDAELERSAHTMVERQTAGRFRIPLPHQLRNLSELSEEQIDEEYASTRFNADSMSVLPLFELPDATLHLGSPAGPGLPTPRGNRLSRDQAIAVMRHTIQVPGSLVRGRTDEHRLPEPWRKLWPLRDLIALYHRVDETGRIYPARVGSRSLLLDSALGLTEVT</sequence>
<keyword evidence="3" id="KW-0540">Nuclease</keyword>
<comment type="similarity">
    <text evidence="1">In the N-terminal section; belongs to the CRISPR-associated nuclease Cas3-HD family.</text>
</comment>
<keyword evidence="12" id="KW-1185">Reference proteome</keyword>
<dbReference type="Pfam" id="PF18395">
    <property type="entry name" value="Cas3_C"/>
    <property type="match status" value="1"/>
</dbReference>
<evidence type="ECO:0000313" key="12">
    <source>
        <dbReference type="Proteomes" id="UP001500220"/>
    </source>
</evidence>
<evidence type="ECO:0000256" key="1">
    <source>
        <dbReference type="ARBA" id="ARBA00006847"/>
    </source>
</evidence>
<evidence type="ECO:0000313" key="11">
    <source>
        <dbReference type="EMBL" id="GAA0523055.1"/>
    </source>
</evidence>
<dbReference type="Pfam" id="PF00270">
    <property type="entry name" value="DEAD"/>
    <property type="match status" value="1"/>
</dbReference>
<name>A0ABN1CP88_9PSEU</name>
<dbReference type="SMART" id="SM00487">
    <property type="entry name" value="DEXDc"/>
    <property type="match status" value="1"/>
</dbReference>
<dbReference type="Proteomes" id="UP001500220">
    <property type="component" value="Unassembled WGS sequence"/>
</dbReference>
<dbReference type="InterPro" id="IPR006474">
    <property type="entry name" value="Helicase_Cas3_CRISPR-ass_core"/>
</dbReference>
<evidence type="ECO:0000256" key="4">
    <source>
        <dbReference type="ARBA" id="ARBA00022723"/>
    </source>
</evidence>
<accession>A0ABN1CP88</accession>
<dbReference type="Pfam" id="PF22590">
    <property type="entry name" value="Cas3-like_C_2"/>
    <property type="match status" value="1"/>
</dbReference>
<dbReference type="InterPro" id="IPR041372">
    <property type="entry name" value="Cas3_C"/>
</dbReference>
<dbReference type="PROSITE" id="PS51643">
    <property type="entry name" value="HD_CAS3"/>
    <property type="match status" value="1"/>
</dbReference>
<dbReference type="EMBL" id="BAAAHC010000009">
    <property type="protein sequence ID" value="GAA0523055.1"/>
    <property type="molecule type" value="Genomic_DNA"/>
</dbReference>
<dbReference type="PANTHER" id="PTHR47963">
    <property type="entry name" value="DEAD-BOX ATP-DEPENDENT RNA HELICASE 47, MITOCHONDRIAL"/>
    <property type="match status" value="1"/>
</dbReference>
<dbReference type="InterPro" id="IPR050547">
    <property type="entry name" value="DEAD_box_RNA_helicases"/>
</dbReference>
<dbReference type="CDD" id="cd17930">
    <property type="entry name" value="DEXHc_cas3"/>
    <property type="match status" value="1"/>
</dbReference>
<dbReference type="InterPro" id="IPR006483">
    <property type="entry name" value="CRISPR-assoc_Cas3_HD"/>
</dbReference>
<dbReference type="NCBIfam" id="TIGR01587">
    <property type="entry name" value="cas3_core"/>
    <property type="match status" value="1"/>
</dbReference>
<evidence type="ECO:0000256" key="3">
    <source>
        <dbReference type="ARBA" id="ARBA00022722"/>
    </source>
</evidence>
<dbReference type="SUPFAM" id="SSF52540">
    <property type="entry name" value="P-loop containing nucleoside triphosphate hydrolases"/>
    <property type="match status" value="1"/>
</dbReference>
<evidence type="ECO:0000256" key="8">
    <source>
        <dbReference type="ARBA" id="ARBA00022840"/>
    </source>
</evidence>
<keyword evidence="9" id="KW-0051">Antiviral defense</keyword>
<dbReference type="Gene3D" id="1.10.3210.30">
    <property type="match status" value="1"/>
</dbReference>
<proteinExistence type="inferred from homology"/>
<evidence type="ECO:0000259" key="10">
    <source>
        <dbReference type="PROSITE" id="PS51643"/>
    </source>
</evidence>
<evidence type="ECO:0000256" key="6">
    <source>
        <dbReference type="ARBA" id="ARBA00022801"/>
    </source>
</evidence>
<dbReference type="InterPro" id="IPR038257">
    <property type="entry name" value="CRISPR-assoc_Cas3_HD_sf"/>
</dbReference>
<dbReference type="InterPro" id="IPR054712">
    <property type="entry name" value="Cas3-like_dom"/>
</dbReference>
<evidence type="ECO:0000256" key="9">
    <source>
        <dbReference type="ARBA" id="ARBA00023118"/>
    </source>
</evidence>
<gene>
    <name evidence="11" type="ORF">GCM10009545_26570</name>
</gene>
<keyword evidence="5" id="KW-0547">Nucleotide-binding</keyword>
<keyword evidence="7" id="KW-0347">Helicase</keyword>
<organism evidence="11 12">
    <name type="scientific">Saccharopolyspora thermophila</name>
    <dbReference type="NCBI Taxonomy" id="89367"/>
    <lineage>
        <taxon>Bacteria</taxon>
        <taxon>Bacillati</taxon>
        <taxon>Actinomycetota</taxon>
        <taxon>Actinomycetes</taxon>
        <taxon>Pseudonocardiales</taxon>
        <taxon>Pseudonocardiaceae</taxon>
        <taxon>Saccharopolyspora</taxon>
    </lineage>
</organism>
<comment type="caution">
    <text evidence="11">The sequence shown here is derived from an EMBL/GenBank/DDBJ whole genome shotgun (WGS) entry which is preliminary data.</text>
</comment>
<protein>
    <recommendedName>
        <fullName evidence="10">HD Cas3-type domain-containing protein</fullName>
    </recommendedName>
</protein>
<dbReference type="InterPro" id="IPR011545">
    <property type="entry name" value="DEAD/DEAH_box_helicase_dom"/>
</dbReference>
<dbReference type="RefSeq" id="WP_346073150.1">
    <property type="nucleotide sequence ID" value="NZ_BAAAHC010000009.1"/>
</dbReference>
<dbReference type="NCBIfam" id="TIGR01596">
    <property type="entry name" value="cas3_HD"/>
    <property type="match status" value="1"/>
</dbReference>
<evidence type="ECO:0000256" key="2">
    <source>
        <dbReference type="ARBA" id="ARBA00009046"/>
    </source>
</evidence>